<gene>
    <name evidence="1" type="ORF">CFBP498_41720</name>
</gene>
<organism evidence="1 2">
    <name type="scientific">Xanthomonas hortorum pv. vitians</name>
    <dbReference type="NCBI Taxonomy" id="83224"/>
    <lineage>
        <taxon>Bacteria</taxon>
        <taxon>Pseudomonadati</taxon>
        <taxon>Pseudomonadota</taxon>
        <taxon>Gammaproteobacteria</taxon>
        <taxon>Lysobacterales</taxon>
        <taxon>Lysobacteraceae</taxon>
        <taxon>Xanthomonas</taxon>
    </lineage>
</organism>
<accession>A0A6V7F1M7</accession>
<evidence type="ECO:0000313" key="1">
    <source>
        <dbReference type="EMBL" id="CAD0357382.1"/>
    </source>
</evidence>
<protein>
    <submittedName>
        <fullName evidence="1">Uncharacterized protein</fullName>
    </submittedName>
</protein>
<proteinExistence type="predicted"/>
<dbReference type="Proteomes" id="UP000515406">
    <property type="component" value="Chromosome"/>
</dbReference>
<dbReference type="AlphaFoldDB" id="A0A6V7F1M7"/>
<reference evidence="1 2" key="1">
    <citation type="submission" date="2020-07" db="EMBL/GenBank/DDBJ databases">
        <authorList>
            <person name="Pothier F. J."/>
        </authorList>
    </citation>
    <scope>NUCLEOTIDE SEQUENCE [LARGE SCALE GENOMIC DNA]</scope>
    <source>
        <strain evidence="1 2">CFBP 498</strain>
    </source>
</reference>
<evidence type="ECO:0000313" key="2">
    <source>
        <dbReference type="Proteomes" id="UP000515406"/>
    </source>
</evidence>
<name>A0A6V7F1M7_9XANT</name>
<sequence length="296" mass="33610">MGIIVENREWAANADKHGEAMYKKTNNPYYLIKALAAARLVNWEPPAWALAPLLDAVKDAYFDTQDRGKDLSIDARIGLKPKRGGVRPLLASRKSDVEANVFRDINLIRACFDVSIPDICELIHSAIAFDFSRSYAEIISGAWEMSDDHLKSIGMSREQHDDAICRSLERDAEIINDQRNSPAIRKKLENFDFYSISTGLILGYGCETLIEKFYRRDKSDDIIPTEGTSEYELIVYFDGYRLLNSGTCRRSCLDSVPISMHGPSQIDRLPYRDGFASHVKRFNQVRHPVKDTPLSK</sequence>
<dbReference type="EMBL" id="LR828257">
    <property type="protein sequence ID" value="CAD0357382.1"/>
    <property type="molecule type" value="Genomic_DNA"/>
</dbReference>
<keyword evidence="2" id="KW-1185">Reference proteome</keyword>
<dbReference type="EMBL" id="LR828257">
    <property type="protein sequence ID" value="CAD0357379.1"/>
    <property type="molecule type" value="Genomic_DNA"/>
</dbReference>
<dbReference type="RefSeq" id="WP_144422629.1">
    <property type="nucleotide sequence ID" value="NZ_CP060399.1"/>
</dbReference>